<protein>
    <submittedName>
        <fullName evidence="2">TonB-dependent receptor</fullName>
    </submittedName>
</protein>
<proteinExistence type="predicted"/>
<dbReference type="SUPFAM" id="SSF56935">
    <property type="entry name" value="Porins"/>
    <property type="match status" value="1"/>
</dbReference>
<comment type="caution">
    <text evidence="2">The sequence shown here is derived from an EMBL/GenBank/DDBJ whole genome shotgun (WGS) entry which is preliminary data.</text>
</comment>
<evidence type="ECO:0000256" key="1">
    <source>
        <dbReference type="SAM" id="MobiDB-lite"/>
    </source>
</evidence>
<name>A0AAE3EMT0_9FLAO</name>
<dbReference type="EMBL" id="JAKKDU010000005">
    <property type="protein sequence ID" value="MCF7567768.1"/>
    <property type="molecule type" value="Genomic_DNA"/>
</dbReference>
<dbReference type="AlphaFoldDB" id="A0AAE3EMT0"/>
<accession>A0AAE3EMT0</accession>
<keyword evidence="2" id="KW-0675">Receptor</keyword>
<reference evidence="2" key="1">
    <citation type="submission" date="2022-01" db="EMBL/GenBank/DDBJ databases">
        <title>Draft genome sequence of Sabulilitoribacter arenilitoris KCTC 52401.</title>
        <authorList>
            <person name="Oh J.-S."/>
        </authorList>
    </citation>
    <scope>NUCLEOTIDE SEQUENCE</scope>
    <source>
        <strain evidence="2">HMF6543</strain>
    </source>
</reference>
<evidence type="ECO:0000313" key="3">
    <source>
        <dbReference type="Proteomes" id="UP001199795"/>
    </source>
</evidence>
<dbReference type="RefSeq" id="WP_237239118.1">
    <property type="nucleotide sequence ID" value="NZ_JAKKDU010000005.1"/>
</dbReference>
<dbReference type="Proteomes" id="UP001199795">
    <property type="component" value="Unassembled WGS sequence"/>
</dbReference>
<gene>
    <name evidence="2" type="ORF">L3X37_05235</name>
</gene>
<feature type="region of interest" description="Disordered" evidence="1">
    <location>
        <begin position="163"/>
        <end position="192"/>
    </location>
</feature>
<sequence length="477" mass="53497">MLQTDLLDWATRGYFGRFSYNYDQKYFLEFNGRYDATSRFRADKRWGFFPSFSGAWNVAKENFWPVKDVISGFKIRGSWATSGNANVNALGGDNNFYLFSPTIPVNQVNNIALGGSTITAARIPAIVPETLTWEKPTSIGIGLDVLAFNNRLELNYDWYQRTTRDQSGPPNPLPEVLGTTPPATNNSESETRGWEVSVKWQDQSFSVLGKPFKYSLSARMNDYVGYVTKYEHNGTGAIGGQWTPGEVFGQNRLYTSNGIIQNGTQLNNIVPHTGTWIYPGDLSIQDTNGDGVINQGNGGVWYSLGDRTLTDSYSYPRYRYGFSLTAEWNNFNISMNADGVGHWKRFSGNQYIWGQGGSVFFAPFFKETTDLGYWTANNPGAFLPRNGYHGKNRLPTDQYLLNLAHLRIRNIRLGYNIPTHLVQKMGLRSLNVYASGENLGFIFYKSFIKLDPQLLAASSGEGYPPSRTFSLGLNIGL</sequence>
<evidence type="ECO:0000313" key="2">
    <source>
        <dbReference type="EMBL" id="MCF7567768.1"/>
    </source>
</evidence>
<organism evidence="2 3">
    <name type="scientific">Wocania arenilitoris</name>
    <dbReference type="NCBI Taxonomy" id="2044858"/>
    <lineage>
        <taxon>Bacteria</taxon>
        <taxon>Pseudomonadati</taxon>
        <taxon>Bacteroidota</taxon>
        <taxon>Flavobacteriia</taxon>
        <taxon>Flavobacteriales</taxon>
        <taxon>Flavobacteriaceae</taxon>
        <taxon>Wocania</taxon>
    </lineage>
</organism>
<keyword evidence="3" id="KW-1185">Reference proteome</keyword>